<comment type="subcellular location">
    <subcellularLocation>
        <location evidence="1">Nucleus</location>
    </subcellularLocation>
</comment>
<dbReference type="GO" id="GO:0008270">
    <property type="term" value="F:zinc ion binding"/>
    <property type="evidence" value="ECO:0007669"/>
    <property type="project" value="UniProtKB-UniRule"/>
</dbReference>
<gene>
    <name evidence="2" type="ORF">TRIUR3_20868</name>
</gene>
<keyword evidence="1" id="KW-0479">Metal-binding</keyword>
<dbReference type="EMBL" id="KD002797">
    <property type="protein sequence ID" value="EMS68729.1"/>
    <property type="molecule type" value="Genomic_DNA"/>
</dbReference>
<dbReference type="GO" id="GO:0005634">
    <property type="term" value="C:nucleus"/>
    <property type="evidence" value="ECO:0007669"/>
    <property type="project" value="UniProtKB-SubCell"/>
</dbReference>
<accession>M8B517</accession>
<sequence length="275" mass="31112">MTQIFGIREKWAKSYFKGIFCVKMTSTQRSESVNHMLKKYVPSGSLMHKFVRQYMRLQFNRQSDESYEEKKTKIVRACQAHTKLCFFKAVSRCWLILSWLASFSGIRVDPIGRCQCGSLTLMGLINKAMKVMAPFDQARNGLGQEDRVSGKKQGNVDEKETKAGEDEYVVLPGHSNLLVGLGVPSKKKSAGRPTNARGQAPYEGLICLLEQVQRQHHLLAEDFPCIDRFRDALGGYNIDSFEEAKPYVLLLCCISESSIRSDDIRKVNRDADGIN</sequence>
<dbReference type="PANTHER" id="PTHR31669">
    <property type="entry name" value="PROTEIN FAR1-RELATED SEQUENCE 10-RELATED"/>
    <property type="match status" value="1"/>
</dbReference>
<keyword evidence="1" id="KW-0539">Nucleus</keyword>
<dbReference type="PANTHER" id="PTHR31669:SF307">
    <property type="entry name" value="PROTEIN FAR1-RELATED SEQUENCE"/>
    <property type="match status" value="1"/>
</dbReference>
<keyword evidence="1" id="KW-0862">Zinc</keyword>
<protein>
    <recommendedName>
        <fullName evidence="1">Protein FAR1-RELATED SEQUENCE</fullName>
    </recommendedName>
</protein>
<proteinExistence type="inferred from homology"/>
<dbReference type="InterPro" id="IPR031052">
    <property type="entry name" value="FHY3/FAR1"/>
</dbReference>
<comment type="similarity">
    <text evidence="1">Belongs to the FHY3/FAR1 family.</text>
</comment>
<comment type="function">
    <text evidence="1">Putative transcription activator involved in regulating light control of development.</text>
</comment>
<reference evidence="2" key="1">
    <citation type="journal article" date="2013" name="Nature">
        <title>Draft genome of the wheat A-genome progenitor Triticum urartu.</title>
        <authorList>
            <person name="Ling H.Q."/>
            <person name="Zhao S."/>
            <person name="Liu D."/>
            <person name="Wang J."/>
            <person name="Sun H."/>
            <person name="Zhang C."/>
            <person name="Fan H."/>
            <person name="Li D."/>
            <person name="Dong L."/>
            <person name="Tao Y."/>
            <person name="Gao C."/>
            <person name="Wu H."/>
            <person name="Li Y."/>
            <person name="Cui Y."/>
            <person name="Guo X."/>
            <person name="Zheng S."/>
            <person name="Wang B."/>
            <person name="Yu K."/>
            <person name="Liang Q."/>
            <person name="Yang W."/>
            <person name="Lou X."/>
            <person name="Chen J."/>
            <person name="Feng M."/>
            <person name="Jian J."/>
            <person name="Zhang X."/>
            <person name="Luo G."/>
            <person name="Jiang Y."/>
            <person name="Liu J."/>
            <person name="Wang Z."/>
            <person name="Sha Y."/>
            <person name="Zhang B."/>
            <person name="Wu H."/>
            <person name="Tang D."/>
            <person name="Shen Q."/>
            <person name="Xue P."/>
            <person name="Zou S."/>
            <person name="Wang X."/>
            <person name="Liu X."/>
            <person name="Wang F."/>
            <person name="Yang Y."/>
            <person name="An X."/>
            <person name="Dong Z."/>
            <person name="Zhang K."/>
            <person name="Zhang X."/>
            <person name="Luo M.C."/>
            <person name="Dvorak J."/>
            <person name="Tong Y."/>
            <person name="Wang J."/>
            <person name="Yang H."/>
            <person name="Li Z."/>
            <person name="Wang D."/>
            <person name="Zhang A."/>
            <person name="Wang J."/>
        </authorList>
    </citation>
    <scope>NUCLEOTIDE SEQUENCE</scope>
</reference>
<evidence type="ECO:0000313" key="2">
    <source>
        <dbReference type="EMBL" id="EMS68729.1"/>
    </source>
</evidence>
<organism evidence="2">
    <name type="scientific">Triticum urartu</name>
    <name type="common">Red wild einkorn</name>
    <name type="synonym">Crithodium urartu</name>
    <dbReference type="NCBI Taxonomy" id="4572"/>
    <lineage>
        <taxon>Eukaryota</taxon>
        <taxon>Viridiplantae</taxon>
        <taxon>Streptophyta</taxon>
        <taxon>Embryophyta</taxon>
        <taxon>Tracheophyta</taxon>
        <taxon>Spermatophyta</taxon>
        <taxon>Magnoliopsida</taxon>
        <taxon>Liliopsida</taxon>
        <taxon>Poales</taxon>
        <taxon>Poaceae</taxon>
        <taxon>BOP clade</taxon>
        <taxon>Pooideae</taxon>
        <taxon>Triticodae</taxon>
        <taxon>Triticeae</taxon>
        <taxon>Triticinae</taxon>
        <taxon>Triticum</taxon>
    </lineage>
</organism>
<evidence type="ECO:0000256" key="1">
    <source>
        <dbReference type="RuleBase" id="RU367018"/>
    </source>
</evidence>
<name>M8B517_TRIUA</name>
<keyword evidence="1" id="KW-0863">Zinc-finger</keyword>
<dbReference type="AlphaFoldDB" id="M8B517"/>
<dbReference type="GO" id="GO:0006355">
    <property type="term" value="P:regulation of DNA-templated transcription"/>
    <property type="evidence" value="ECO:0007669"/>
    <property type="project" value="UniProtKB-UniRule"/>
</dbReference>
<dbReference type="STRING" id="4572.M8B517"/>